<comment type="caution">
    <text evidence="1">The sequence shown here is derived from an EMBL/GenBank/DDBJ whole genome shotgun (WGS) entry which is preliminary data.</text>
</comment>
<dbReference type="InterPro" id="IPR004260">
    <property type="entry name" value="Pyr-dimer_DNA_glycosylase"/>
</dbReference>
<dbReference type="AlphaFoldDB" id="A0A7J3VU79"/>
<protein>
    <submittedName>
        <fullName evidence="1">Pyrimidine dimer DNA glycosylase</fullName>
    </submittedName>
</protein>
<dbReference type="EMBL" id="DRXH01000152">
    <property type="protein sequence ID" value="HHM44511.1"/>
    <property type="molecule type" value="Genomic_DNA"/>
</dbReference>
<sequence length="175" mass="20924">MQVFRPYVDWARSAAVLDDLRLGKQRVEAKQVLNAFFRKLGLIQDGLRGWLSHPIVLLYFNNGKPYIDDIVGFFHACVNEWKRRGKQNFINLDDIRHFIQMVEKEPGTPMTHLHEIEYRRILLIKDPKHYVRVFPCEEIIEVLETEPVRINGVNSWVFDNPRMYRSFVKKLRRML</sequence>
<organism evidence="1">
    <name type="scientific">Caldiarchaeum subterraneum</name>
    <dbReference type="NCBI Taxonomy" id="311458"/>
    <lineage>
        <taxon>Archaea</taxon>
        <taxon>Nitrososphaerota</taxon>
        <taxon>Candidatus Caldarchaeales</taxon>
        <taxon>Candidatus Caldarchaeaceae</taxon>
        <taxon>Candidatus Caldarchaeum</taxon>
    </lineage>
</organism>
<gene>
    <name evidence="1" type="ORF">ENM31_04360</name>
</gene>
<evidence type="ECO:0000313" key="1">
    <source>
        <dbReference type="EMBL" id="HHM44511.1"/>
    </source>
</evidence>
<proteinExistence type="predicted"/>
<accession>A0A7J3VU79</accession>
<name>A0A7J3VU79_CALS0</name>
<reference evidence="1" key="1">
    <citation type="journal article" date="2020" name="mSystems">
        <title>Genome- and Community-Level Interaction Insights into Carbon Utilization and Element Cycling Functions of Hydrothermarchaeota in Hydrothermal Sediment.</title>
        <authorList>
            <person name="Zhou Z."/>
            <person name="Liu Y."/>
            <person name="Xu W."/>
            <person name="Pan J."/>
            <person name="Luo Z.H."/>
            <person name="Li M."/>
        </authorList>
    </citation>
    <scope>NUCLEOTIDE SEQUENCE [LARGE SCALE GENOMIC DNA]</scope>
    <source>
        <strain evidence="1">SpSt-1074</strain>
    </source>
</reference>
<dbReference type="Pfam" id="PF03013">
    <property type="entry name" value="Pyr_excise"/>
    <property type="match status" value="1"/>
</dbReference>